<dbReference type="GO" id="GO:0006325">
    <property type="term" value="P:chromatin organization"/>
    <property type="evidence" value="ECO:0007669"/>
    <property type="project" value="UniProtKB-KW"/>
</dbReference>
<feature type="coiled-coil region" evidence="14">
    <location>
        <begin position="585"/>
        <end position="647"/>
    </location>
</feature>
<gene>
    <name evidence="16" type="ORF">KSP39_PZI019477</name>
</gene>
<dbReference type="GO" id="GO:0031047">
    <property type="term" value="P:regulatory ncRNA-mediated gene silencing"/>
    <property type="evidence" value="ECO:0007669"/>
    <property type="project" value="UniProtKB-KW"/>
</dbReference>
<evidence type="ECO:0000256" key="7">
    <source>
        <dbReference type="ARBA" id="ARBA00022801"/>
    </source>
</evidence>
<evidence type="ECO:0000256" key="14">
    <source>
        <dbReference type="SAM" id="Coils"/>
    </source>
</evidence>
<evidence type="ECO:0000313" key="16">
    <source>
        <dbReference type="EMBL" id="KAK8923608.1"/>
    </source>
</evidence>
<evidence type="ECO:0000256" key="5">
    <source>
        <dbReference type="ARBA" id="ARBA00022759"/>
    </source>
</evidence>
<evidence type="ECO:0000256" key="3">
    <source>
        <dbReference type="ARBA" id="ARBA00022722"/>
    </source>
</evidence>
<comment type="subcellular location">
    <subcellularLocation>
        <location evidence="1">Nucleus</location>
    </subcellularLocation>
</comment>
<dbReference type="PANTHER" id="PTHR23336:SF44">
    <property type="entry name" value="PROTEIN MICRORCHIDIA 6"/>
    <property type="match status" value="1"/>
</dbReference>
<dbReference type="EMBL" id="JBBWWQ010000017">
    <property type="protein sequence ID" value="KAK8923608.1"/>
    <property type="molecule type" value="Genomic_DNA"/>
</dbReference>
<reference evidence="16 17" key="1">
    <citation type="journal article" date="2022" name="Nat. Plants">
        <title>Genomes of leafy and leafless Platanthera orchids illuminate the evolution of mycoheterotrophy.</title>
        <authorList>
            <person name="Li M.H."/>
            <person name="Liu K.W."/>
            <person name="Li Z."/>
            <person name="Lu H.C."/>
            <person name="Ye Q.L."/>
            <person name="Zhang D."/>
            <person name="Wang J.Y."/>
            <person name="Li Y.F."/>
            <person name="Zhong Z.M."/>
            <person name="Liu X."/>
            <person name="Yu X."/>
            <person name="Liu D.K."/>
            <person name="Tu X.D."/>
            <person name="Liu B."/>
            <person name="Hao Y."/>
            <person name="Liao X.Y."/>
            <person name="Jiang Y.T."/>
            <person name="Sun W.H."/>
            <person name="Chen J."/>
            <person name="Chen Y.Q."/>
            <person name="Ai Y."/>
            <person name="Zhai J.W."/>
            <person name="Wu S.S."/>
            <person name="Zhou Z."/>
            <person name="Hsiao Y.Y."/>
            <person name="Wu W.L."/>
            <person name="Chen Y.Y."/>
            <person name="Lin Y.F."/>
            <person name="Hsu J.L."/>
            <person name="Li C.Y."/>
            <person name="Wang Z.W."/>
            <person name="Zhao X."/>
            <person name="Zhong W.Y."/>
            <person name="Ma X.K."/>
            <person name="Ma L."/>
            <person name="Huang J."/>
            <person name="Chen G.Z."/>
            <person name="Huang M.Z."/>
            <person name="Huang L."/>
            <person name="Peng D.H."/>
            <person name="Luo Y.B."/>
            <person name="Zou S.Q."/>
            <person name="Chen S.P."/>
            <person name="Lan S."/>
            <person name="Tsai W.C."/>
            <person name="Van de Peer Y."/>
            <person name="Liu Z.J."/>
        </authorList>
    </citation>
    <scope>NUCLEOTIDE SEQUENCE [LARGE SCALE GENOMIC DNA]</scope>
    <source>
        <strain evidence="16">Lor287</strain>
    </source>
</reference>
<evidence type="ECO:0000256" key="8">
    <source>
        <dbReference type="ARBA" id="ARBA00022840"/>
    </source>
</evidence>
<dbReference type="Proteomes" id="UP001418222">
    <property type="component" value="Unassembled WGS sequence"/>
</dbReference>
<evidence type="ECO:0000256" key="1">
    <source>
        <dbReference type="ARBA" id="ARBA00004123"/>
    </source>
</evidence>
<dbReference type="GO" id="GO:0006281">
    <property type="term" value="P:DNA repair"/>
    <property type="evidence" value="ECO:0007669"/>
    <property type="project" value="UniProtKB-KW"/>
</dbReference>
<dbReference type="FunFam" id="3.30.565.10:FF:000075">
    <property type="entry name" value="MORC family CW-type zinc finger protein 4"/>
    <property type="match status" value="1"/>
</dbReference>
<feature type="domain" description="Morc S5" evidence="15">
    <location>
        <begin position="342"/>
        <end position="479"/>
    </location>
</feature>
<organism evidence="16 17">
    <name type="scientific">Platanthera zijinensis</name>
    <dbReference type="NCBI Taxonomy" id="2320716"/>
    <lineage>
        <taxon>Eukaryota</taxon>
        <taxon>Viridiplantae</taxon>
        <taxon>Streptophyta</taxon>
        <taxon>Embryophyta</taxon>
        <taxon>Tracheophyta</taxon>
        <taxon>Spermatophyta</taxon>
        <taxon>Magnoliopsida</taxon>
        <taxon>Liliopsida</taxon>
        <taxon>Asparagales</taxon>
        <taxon>Orchidaceae</taxon>
        <taxon>Orchidoideae</taxon>
        <taxon>Orchideae</taxon>
        <taxon>Orchidinae</taxon>
        <taxon>Platanthera</taxon>
    </lineage>
</organism>
<dbReference type="InterPro" id="IPR041006">
    <property type="entry name" value="Morc_S5"/>
</dbReference>
<dbReference type="GO" id="GO:0031349">
    <property type="term" value="P:positive regulation of defense response"/>
    <property type="evidence" value="ECO:0007669"/>
    <property type="project" value="UniProtKB-ARBA"/>
</dbReference>
<dbReference type="AlphaFoldDB" id="A0AAP0B139"/>
<evidence type="ECO:0000256" key="6">
    <source>
        <dbReference type="ARBA" id="ARBA00022763"/>
    </source>
</evidence>
<dbReference type="Gene3D" id="3.30.565.10">
    <property type="entry name" value="Histidine kinase-like ATPase, C-terminal domain"/>
    <property type="match status" value="1"/>
</dbReference>
<dbReference type="InterPro" id="IPR045261">
    <property type="entry name" value="MORC_ATPase"/>
</dbReference>
<evidence type="ECO:0000313" key="17">
    <source>
        <dbReference type="Proteomes" id="UP001418222"/>
    </source>
</evidence>
<keyword evidence="4" id="KW-0547">Nucleotide-binding</keyword>
<keyword evidence="9" id="KW-0156">Chromatin regulator</keyword>
<keyword evidence="11" id="KW-0943">RNA-mediated gene silencing</keyword>
<evidence type="ECO:0000259" key="15">
    <source>
        <dbReference type="Pfam" id="PF17942"/>
    </source>
</evidence>
<keyword evidence="13" id="KW-0539">Nucleus</keyword>
<evidence type="ECO:0000256" key="12">
    <source>
        <dbReference type="ARBA" id="ARBA00023204"/>
    </source>
</evidence>
<dbReference type="Pfam" id="PF17942">
    <property type="entry name" value="Morc6_S5"/>
    <property type="match status" value="1"/>
</dbReference>
<dbReference type="SUPFAM" id="SSF55874">
    <property type="entry name" value="ATPase domain of HSP90 chaperone/DNA topoisomerase II/histidine kinase"/>
    <property type="match status" value="1"/>
</dbReference>
<accession>A0AAP0B139</accession>
<protein>
    <recommendedName>
        <fullName evidence="15">Morc S5 domain-containing protein</fullName>
    </recommendedName>
</protein>
<keyword evidence="17" id="KW-1185">Reference proteome</keyword>
<dbReference type="GO" id="GO:0005524">
    <property type="term" value="F:ATP binding"/>
    <property type="evidence" value="ECO:0007669"/>
    <property type="project" value="UniProtKB-KW"/>
</dbReference>
<evidence type="ECO:0000256" key="10">
    <source>
        <dbReference type="ARBA" id="ARBA00023054"/>
    </source>
</evidence>
<dbReference type="GO" id="GO:0004519">
    <property type="term" value="F:endonuclease activity"/>
    <property type="evidence" value="ECO:0007669"/>
    <property type="project" value="UniProtKB-KW"/>
</dbReference>
<comment type="caution">
    <text evidence="16">The sequence shown here is derived from an EMBL/GenBank/DDBJ whole genome shotgun (WGS) entry which is preliminary data.</text>
</comment>
<keyword evidence="5" id="KW-0255">Endonuclease</keyword>
<keyword evidence="12" id="KW-0234">DNA repair</keyword>
<name>A0AAP0B139_9ASPA</name>
<proteinExistence type="inferred from homology"/>
<sequence>MSAPEIIDLSSDNEAESEDIQDVKPIILSAASKGTASYSSIIVPGNLLEDKAQSMKTFRGSYRPPCRQFWKSGEYELGHTLEPLPRNGKNRLRIHPKFLHSNATSHKWAFGAIAELLDNAIDEVHNGATFVIIDKFSNPRNGDPALLIKDDGGGMDPESLRRCMSFGFSDKQSGSTIGQYGNGFKTSTMRLGADVIVFSCCIKRSRLTQSVGLLSYTFLRQTGCDDIVVPVVDYEFSSATGSLVHLLRTDEKQFSTNLTAVLKWSPFATEAELLKQFDDIGHHGTKVIVFNLWQNDDGIMELDFDTDSEDIMITGGQKQVVIAKVNSEADLSQKCIATRYQYSLRVYSSILYLKTPENFKILLRGVEVMPHHIITDLMYIECIRYRPQVDTNQLVVDTTIGFIQGAPTINVQGFNVYHKNRLILPFWKVAHNSYGKGRGVVGVLEANFIKPTHDKQDFERSSIYQKLEMRLKEMTYEYWDLYCHLLGYQNKKFPHKTSIPQSPSTDSSRAVRQLKMNPSVGLAHGALDVVALGDPTLSSIALPQKRKRDIRSTVHESFNGDTFSDTTKDGPVNLKSKIKEEQLSIRKQTQMSDALKQENKRLSEQCSEYEDTEKQLLFKEQKLRSELKEAEETYNNLMAELRSMDGIKMERSVTVD</sequence>
<evidence type="ECO:0000256" key="9">
    <source>
        <dbReference type="ARBA" id="ARBA00022853"/>
    </source>
</evidence>
<keyword evidence="8" id="KW-0067">ATP-binding</keyword>
<keyword evidence="10 14" id="KW-0175">Coiled coil</keyword>
<dbReference type="Pfam" id="PF13589">
    <property type="entry name" value="HATPase_c_3"/>
    <property type="match status" value="1"/>
</dbReference>
<dbReference type="InterPro" id="IPR036890">
    <property type="entry name" value="HATPase_C_sf"/>
</dbReference>
<evidence type="ECO:0000256" key="2">
    <source>
        <dbReference type="ARBA" id="ARBA00007845"/>
    </source>
</evidence>
<evidence type="ECO:0000256" key="11">
    <source>
        <dbReference type="ARBA" id="ARBA00023158"/>
    </source>
</evidence>
<comment type="similarity">
    <text evidence="2">Belongs to the MORC ATPase protein family.</text>
</comment>
<evidence type="ECO:0000256" key="4">
    <source>
        <dbReference type="ARBA" id="ARBA00022741"/>
    </source>
</evidence>
<dbReference type="GO" id="GO:0016887">
    <property type="term" value="F:ATP hydrolysis activity"/>
    <property type="evidence" value="ECO:0007669"/>
    <property type="project" value="InterPro"/>
</dbReference>
<dbReference type="GO" id="GO:0005634">
    <property type="term" value="C:nucleus"/>
    <property type="evidence" value="ECO:0007669"/>
    <property type="project" value="UniProtKB-SubCell"/>
</dbReference>
<keyword evidence="3" id="KW-0540">Nuclease</keyword>
<keyword evidence="7" id="KW-0378">Hydrolase</keyword>
<evidence type="ECO:0000256" key="13">
    <source>
        <dbReference type="ARBA" id="ARBA00023242"/>
    </source>
</evidence>
<dbReference type="PANTHER" id="PTHR23336">
    <property type="entry name" value="ZINC FINGER CW-TYPE COILED-COIL DOMAIN PROTEIN 3"/>
    <property type="match status" value="1"/>
</dbReference>
<keyword evidence="6" id="KW-0227">DNA damage</keyword>